<sequence>MKSANPRLSALATLLLLFAWTPVHGARPPFNLWIGAPNPDDMLGSTNESQYYRDLHDPAYMTRYGRYVRQLMRGAENPHIPVDAITALQNGTSTALKSGPSGFINSSLGQYIIEGPVAKRVPSIRDPSSLRESGLNVSKWN</sequence>
<dbReference type="Proteomes" id="UP000269721">
    <property type="component" value="Unassembled WGS sequence"/>
</dbReference>
<protein>
    <submittedName>
        <fullName evidence="2">Uncharacterized protein</fullName>
    </submittedName>
</protein>
<keyword evidence="3" id="KW-1185">Reference proteome</keyword>
<dbReference type="AlphaFoldDB" id="A0A4P9W5U7"/>
<proteinExistence type="predicted"/>
<evidence type="ECO:0000313" key="2">
    <source>
        <dbReference type="EMBL" id="RKO87801.1"/>
    </source>
</evidence>
<reference evidence="3" key="1">
    <citation type="journal article" date="2018" name="Nat. Microbiol.">
        <title>Leveraging single-cell genomics to expand the fungal tree of life.</title>
        <authorList>
            <person name="Ahrendt S.R."/>
            <person name="Quandt C.A."/>
            <person name="Ciobanu D."/>
            <person name="Clum A."/>
            <person name="Salamov A."/>
            <person name="Andreopoulos B."/>
            <person name="Cheng J.F."/>
            <person name="Woyke T."/>
            <person name="Pelin A."/>
            <person name="Henrissat B."/>
            <person name="Reynolds N.K."/>
            <person name="Benny G.L."/>
            <person name="Smith M.E."/>
            <person name="James T.Y."/>
            <person name="Grigoriev I.V."/>
        </authorList>
    </citation>
    <scope>NUCLEOTIDE SEQUENCE [LARGE SCALE GENOMIC DNA]</scope>
</reference>
<name>A0A4P9W5U7_9FUNG</name>
<accession>A0A4P9W5U7</accession>
<gene>
    <name evidence="2" type="ORF">BDK51DRAFT_26965</name>
</gene>
<feature type="signal peptide" evidence="1">
    <location>
        <begin position="1"/>
        <end position="25"/>
    </location>
</feature>
<feature type="chain" id="PRO_5020649541" evidence="1">
    <location>
        <begin position="26"/>
        <end position="141"/>
    </location>
</feature>
<evidence type="ECO:0000313" key="3">
    <source>
        <dbReference type="Proteomes" id="UP000269721"/>
    </source>
</evidence>
<evidence type="ECO:0000256" key="1">
    <source>
        <dbReference type="SAM" id="SignalP"/>
    </source>
</evidence>
<keyword evidence="1" id="KW-0732">Signal</keyword>
<organism evidence="2 3">
    <name type="scientific">Blyttiomyces helicus</name>
    <dbReference type="NCBI Taxonomy" id="388810"/>
    <lineage>
        <taxon>Eukaryota</taxon>
        <taxon>Fungi</taxon>
        <taxon>Fungi incertae sedis</taxon>
        <taxon>Chytridiomycota</taxon>
        <taxon>Chytridiomycota incertae sedis</taxon>
        <taxon>Chytridiomycetes</taxon>
        <taxon>Chytridiomycetes incertae sedis</taxon>
        <taxon>Blyttiomyces</taxon>
    </lineage>
</organism>
<dbReference type="EMBL" id="KZ997152">
    <property type="protein sequence ID" value="RKO87801.1"/>
    <property type="molecule type" value="Genomic_DNA"/>
</dbReference>